<sequence length="245" mass="27594">MFLFVSHSWGGRFKDFVDTLVRHAATMRLASFDAAYWICTFSNNQWEVAEEMGIDIKDSSFYFALQHKTCRGTVMVINDNALPLERIWCLFEAATTCERDQVDETFHGLLLCNTAGVLNHGTGDMDIAIQIARRLMHVDLRNAQASVAADKQVVLSMVDKMEGGLGSINGYVRSGIRSALMQMHVAFEQDFNKVVLALSRSAKELVSLLSEHSLEMEPRKGDLDESTALSERSYSHEDKLMRVYV</sequence>
<organism evidence="1">
    <name type="scientific">Zooxanthella nutricula</name>
    <dbReference type="NCBI Taxonomy" id="1333877"/>
    <lineage>
        <taxon>Eukaryota</taxon>
        <taxon>Sar</taxon>
        <taxon>Alveolata</taxon>
        <taxon>Dinophyceae</taxon>
        <taxon>Peridiniales</taxon>
        <taxon>Peridiniales incertae sedis</taxon>
        <taxon>Zooxanthella</taxon>
    </lineage>
</organism>
<dbReference type="AlphaFoldDB" id="A0A7S2IV78"/>
<name>A0A7S2IV78_9DINO</name>
<protein>
    <submittedName>
        <fullName evidence="1">Uncharacterized protein</fullName>
    </submittedName>
</protein>
<dbReference type="EMBL" id="HBGW01019497">
    <property type="protein sequence ID" value="CAD9530164.1"/>
    <property type="molecule type" value="Transcribed_RNA"/>
</dbReference>
<accession>A0A7S2IV78</accession>
<reference evidence="1" key="1">
    <citation type="submission" date="2021-01" db="EMBL/GenBank/DDBJ databases">
        <authorList>
            <person name="Corre E."/>
            <person name="Pelletier E."/>
            <person name="Niang G."/>
            <person name="Scheremetjew M."/>
            <person name="Finn R."/>
            <person name="Kale V."/>
            <person name="Holt S."/>
            <person name="Cochrane G."/>
            <person name="Meng A."/>
            <person name="Brown T."/>
            <person name="Cohen L."/>
        </authorList>
    </citation>
    <scope>NUCLEOTIDE SEQUENCE</scope>
    <source>
        <strain evidence="1">RCC3387</strain>
    </source>
</reference>
<proteinExistence type="predicted"/>
<evidence type="ECO:0000313" key="1">
    <source>
        <dbReference type="EMBL" id="CAD9530164.1"/>
    </source>
</evidence>
<gene>
    <name evidence="1" type="ORF">BRAN1462_LOCUS12335</name>
</gene>